<comment type="subunit">
    <text evidence="4">Component of the oligosaccharyltransferase (OST) complex.</text>
</comment>
<evidence type="ECO:0000256" key="10">
    <source>
        <dbReference type="SAM" id="Phobius"/>
    </source>
</evidence>
<dbReference type="Pfam" id="PF04756">
    <property type="entry name" value="OST3_OST6"/>
    <property type="match status" value="1"/>
</dbReference>
<evidence type="ECO:0000256" key="4">
    <source>
        <dbReference type="ARBA" id="ARBA00011157"/>
    </source>
</evidence>
<protein>
    <recommendedName>
        <fullName evidence="14">Dolichyl-diphosphooligosaccharide--protein glycosyltransferase subunit 3B</fullName>
    </recommendedName>
</protein>
<feature type="transmembrane region" description="Helical" evidence="10">
    <location>
        <begin position="223"/>
        <end position="243"/>
    </location>
</feature>
<dbReference type="Proteomes" id="UP000290289">
    <property type="component" value="Chromosome 10"/>
</dbReference>
<accession>A0A498IUY6</accession>
<evidence type="ECO:0000313" key="12">
    <source>
        <dbReference type="EMBL" id="RXH85967.1"/>
    </source>
</evidence>
<evidence type="ECO:0000256" key="8">
    <source>
        <dbReference type="ARBA" id="ARBA00022989"/>
    </source>
</evidence>
<evidence type="ECO:0008006" key="14">
    <source>
        <dbReference type="Google" id="ProtNLM"/>
    </source>
</evidence>
<feature type="transmembrane region" description="Helical" evidence="10">
    <location>
        <begin position="275"/>
        <end position="296"/>
    </location>
</feature>
<dbReference type="GO" id="GO:0018279">
    <property type="term" value="P:protein N-linked glycosylation via asparagine"/>
    <property type="evidence" value="ECO:0007669"/>
    <property type="project" value="TreeGrafter"/>
</dbReference>
<evidence type="ECO:0000256" key="11">
    <source>
        <dbReference type="SAM" id="SignalP"/>
    </source>
</evidence>
<evidence type="ECO:0000256" key="6">
    <source>
        <dbReference type="ARBA" id="ARBA00022729"/>
    </source>
</evidence>
<gene>
    <name evidence="12" type="ORF">DVH24_017020</name>
</gene>
<name>A0A498IUY6_MALDO</name>
<proteinExistence type="inferred from homology"/>
<evidence type="ECO:0000256" key="5">
    <source>
        <dbReference type="ARBA" id="ARBA00022692"/>
    </source>
</evidence>
<dbReference type="PANTHER" id="PTHR12692">
    <property type="entry name" value="DOLICHYL-DIPHOSPHOOLIGOSACCHARIDE--PROTEIN GLYCOSYLTRANSFERASE-RELATED"/>
    <property type="match status" value="1"/>
</dbReference>
<dbReference type="AlphaFoldDB" id="A0A498IUY6"/>
<dbReference type="InterPro" id="IPR021149">
    <property type="entry name" value="OligosaccharylTrfase_OST3/OST6"/>
</dbReference>
<keyword evidence="6 11" id="KW-0732">Signal</keyword>
<evidence type="ECO:0000256" key="1">
    <source>
        <dbReference type="ARBA" id="ARBA00002791"/>
    </source>
</evidence>
<keyword evidence="5 10" id="KW-0812">Transmembrane</keyword>
<keyword evidence="8 10" id="KW-1133">Transmembrane helix</keyword>
<evidence type="ECO:0000256" key="3">
    <source>
        <dbReference type="ARBA" id="ARBA00009561"/>
    </source>
</evidence>
<dbReference type="PANTHER" id="PTHR12692:SF0">
    <property type="entry name" value="GH11935P"/>
    <property type="match status" value="1"/>
</dbReference>
<reference evidence="12 13" key="1">
    <citation type="submission" date="2018-10" db="EMBL/GenBank/DDBJ databases">
        <title>A high-quality apple genome assembly.</title>
        <authorList>
            <person name="Hu J."/>
        </authorList>
    </citation>
    <scope>NUCLEOTIDE SEQUENCE [LARGE SCALE GENOMIC DNA]</scope>
    <source>
        <strain evidence="13">cv. HFTH1</strain>
        <tissue evidence="12">Young leaf</tissue>
    </source>
</reference>
<feature type="chain" id="PRO_5019803254" description="Dolichyl-diphosphooligosaccharide--protein glycosyltransferase subunit 3B" evidence="11">
    <location>
        <begin position="29"/>
        <end position="343"/>
    </location>
</feature>
<keyword evidence="7" id="KW-0256">Endoplasmic reticulum</keyword>
<evidence type="ECO:0000256" key="2">
    <source>
        <dbReference type="ARBA" id="ARBA00004477"/>
    </source>
</evidence>
<comment type="similarity">
    <text evidence="3">Belongs to the OST3/OST6 family.</text>
</comment>
<sequence>MGSIPKLPLLLLTTVVLLLAAFTELSESNPVPELLSLQSRSSSGVIRLDDRSLAKFLTAVKTPRPYWVLVFFDAAKLHDKSELHLKELRKEFAVVASSFIENNQDPSSPSHAKLFFCDIEFQESQHSFAQFGVNSLPHIRLIGPTHGLKDSPQMDQGDFSRLAESMSEFIQSKTKLVVGPIHRPPMLSKNQIMFVTIAWLICMPFIAKKVYSGKTLLHDPRIWLAGSVFVYFFSVSGAMHNIIRNMPMFLVDREDPSKLIFFYQGSGMQLGTEGFTVGFLYTIVGLLLAFLTRVLVTVRSVKVQRIVMIIALFVSFFAVKKVIQLDNWKTGYGVHAFWPTSWN</sequence>
<dbReference type="STRING" id="3750.A0A498IUY6"/>
<keyword evidence="13" id="KW-1185">Reference proteome</keyword>
<feature type="transmembrane region" description="Helical" evidence="10">
    <location>
        <begin position="303"/>
        <end position="323"/>
    </location>
</feature>
<feature type="transmembrane region" description="Helical" evidence="10">
    <location>
        <begin position="192"/>
        <end position="211"/>
    </location>
</feature>
<dbReference type="Gene3D" id="3.40.30.10">
    <property type="entry name" value="Glutaredoxin"/>
    <property type="match status" value="1"/>
</dbReference>
<evidence type="ECO:0000256" key="7">
    <source>
        <dbReference type="ARBA" id="ARBA00022824"/>
    </source>
</evidence>
<organism evidence="12 13">
    <name type="scientific">Malus domestica</name>
    <name type="common">Apple</name>
    <name type="synonym">Pyrus malus</name>
    <dbReference type="NCBI Taxonomy" id="3750"/>
    <lineage>
        <taxon>Eukaryota</taxon>
        <taxon>Viridiplantae</taxon>
        <taxon>Streptophyta</taxon>
        <taxon>Embryophyta</taxon>
        <taxon>Tracheophyta</taxon>
        <taxon>Spermatophyta</taxon>
        <taxon>Magnoliopsida</taxon>
        <taxon>eudicotyledons</taxon>
        <taxon>Gunneridae</taxon>
        <taxon>Pentapetalae</taxon>
        <taxon>rosids</taxon>
        <taxon>fabids</taxon>
        <taxon>Rosales</taxon>
        <taxon>Rosaceae</taxon>
        <taxon>Amygdaloideae</taxon>
        <taxon>Maleae</taxon>
        <taxon>Malus</taxon>
    </lineage>
</organism>
<comment type="function">
    <text evidence="1">Subunit of the oligosaccharyl transferase (OST) complex that catalyzes the initial transfer of a defined glycan (Glc(3)Man(9)GlcNAc(2) in eukaryotes) from the lipid carrier dolichol-pyrophosphate to an asparagine residue within an Asn-X-Ser/Thr consensus motif in nascent polypeptide chains, the first step in protein N-glycosylation. N-glycosylation occurs cotranslationally and the complex associates with the Sec61 complex at the channel-forming translocon complex that mediates protein translocation across the endoplasmic reticulum (ER). All subunits are required for a maximal enzyme activity.</text>
</comment>
<evidence type="ECO:0000313" key="13">
    <source>
        <dbReference type="Proteomes" id="UP000290289"/>
    </source>
</evidence>
<comment type="subcellular location">
    <subcellularLocation>
        <location evidence="2">Endoplasmic reticulum membrane</location>
        <topology evidence="2">Multi-pass membrane protein</topology>
    </subcellularLocation>
</comment>
<dbReference type="FunFam" id="3.40.30.10:FF:000205">
    <property type="entry name" value="Probable dolichyl-diphosphooligosaccharide--protein glycosyltransferase subunit 3"/>
    <property type="match status" value="1"/>
</dbReference>
<comment type="caution">
    <text evidence="12">The sequence shown here is derived from an EMBL/GenBank/DDBJ whole genome shotgun (WGS) entry which is preliminary data.</text>
</comment>
<dbReference type="GO" id="GO:0008250">
    <property type="term" value="C:oligosaccharyltransferase complex"/>
    <property type="evidence" value="ECO:0007669"/>
    <property type="project" value="TreeGrafter"/>
</dbReference>
<feature type="signal peptide" evidence="11">
    <location>
        <begin position="1"/>
        <end position="28"/>
    </location>
</feature>
<dbReference type="EMBL" id="RDQH01000336">
    <property type="protein sequence ID" value="RXH85967.1"/>
    <property type="molecule type" value="Genomic_DNA"/>
</dbReference>
<evidence type="ECO:0000256" key="9">
    <source>
        <dbReference type="ARBA" id="ARBA00023136"/>
    </source>
</evidence>
<keyword evidence="9 10" id="KW-0472">Membrane</keyword>